<evidence type="ECO:0000313" key="6">
    <source>
        <dbReference type="Proteomes" id="UP001232148"/>
    </source>
</evidence>
<feature type="compositionally biased region" description="Polar residues" evidence="2">
    <location>
        <begin position="885"/>
        <end position="895"/>
    </location>
</feature>
<feature type="region of interest" description="Disordered" evidence="2">
    <location>
        <begin position="24"/>
        <end position="87"/>
    </location>
</feature>
<dbReference type="InterPro" id="IPR018247">
    <property type="entry name" value="EF_Hand_1_Ca_BS"/>
</dbReference>
<feature type="transmembrane region" description="Helical" evidence="3">
    <location>
        <begin position="152"/>
        <end position="173"/>
    </location>
</feature>
<name>A0AAD9M7P6_9PEZI</name>
<dbReference type="PANTHER" id="PTHR31323:SF14">
    <property type="entry name" value="MECHANOSENSITIVE ION CHANNEL PROTEIN MSY2"/>
    <property type="match status" value="1"/>
</dbReference>
<dbReference type="InterPro" id="IPR006685">
    <property type="entry name" value="MscS_channel_2nd"/>
</dbReference>
<dbReference type="Gene3D" id="1.10.238.10">
    <property type="entry name" value="EF-hand"/>
    <property type="match status" value="1"/>
</dbReference>
<feature type="transmembrane region" description="Helical" evidence="3">
    <location>
        <begin position="227"/>
        <end position="248"/>
    </location>
</feature>
<feature type="compositionally biased region" description="Polar residues" evidence="2">
    <location>
        <begin position="48"/>
        <end position="58"/>
    </location>
</feature>
<dbReference type="AlphaFoldDB" id="A0AAD9M7P6"/>
<dbReference type="InterPro" id="IPR058650">
    <property type="entry name" value="Msy1/2-like"/>
</dbReference>
<keyword evidence="3" id="KW-1133">Transmembrane helix</keyword>
<feature type="compositionally biased region" description="Basic residues" evidence="2">
    <location>
        <begin position="64"/>
        <end position="77"/>
    </location>
</feature>
<feature type="compositionally biased region" description="Basic and acidic residues" evidence="2">
    <location>
        <begin position="767"/>
        <end position="779"/>
    </location>
</feature>
<feature type="transmembrane region" description="Helical" evidence="3">
    <location>
        <begin position="497"/>
        <end position="521"/>
    </location>
</feature>
<dbReference type="GO" id="GO:0005262">
    <property type="term" value="F:calcium channel activity"/>
    <property type="evidence" value="ECO:0007669"/>
    <property type="project" value="TreeGrafter"/>
</dbReference>
<dbReference type="Proteomes" id="UP001232148">
    <property type="component" value="Unassembled WGS sequence"/>
</dbReference>
<protein>
    <submittedName>
        <fullName evidence="5">Mechanosensitive ion channel</fullName>
    </submittedName>
</protein>
<evidence type="ECO:0000256" key="3">
    <source>
        <dbReference type="SAM" id="Phobius"/>
    </source>
</evidence>
<keyword evidence="1" id="KW-0106">Calcium</keyword>
<sequence>MPGPLSPRHSGFLPINNTRSIDMAESDIPLTQVRSTASTGARKPAMNAANTEDSGSGTNEKHGLFHRSSKGGRRKKHGDLGRQGTGGSDEVKVNAMGRFYNKITAASVVTRYLVYIIPIGLLLAVPLVVLPITGHSKDIFVGGSKGKPLFDLFLWIEIAWLTLWAGKCVAWVLPHAFMFFCGVVSSGTRKYATVLQNLQIAFSLFFWALASWQSFQALFSRNNPDPAPWIITMIRILGATFVSSAVYLGEKAIVQLIGISYHQRSFALRIKESKHEVRLLGLLYDASRTLFPMYCPEFEEEDYVINDSIDLILAKAAKGGKGGPGSATPLRLVGDIGRMGDKITGVFGNIASEITGKQVFNPNSAHSIVVEALEKTKPSEALARRIWMSFVVEGRDSLYPEDFQEVLGPAYSEEAEEAFGMIDNDMNGDISLDEMTRKVVEIGKERKAITEGMKDIGQALRVFDKVLMFVVVLIVVFIFLAWFQSSFLTTVATAGTALLSLSFVFAVTTQEFLGSCIFLFVKHPYDVGDRVDIVGSEKQQLIVDKISLLYTVFTRIDKMQVVQVPNITLNNLWIENVTRSKAMKEVIDLNVSFDTSFEDLELLRLEMEKFVRGPDNSRDFMPDIAIGVGGVGDLDKLQLKIAIKHKSNWHNDAVRATRRSKFMCALAMALKKIPIYAPGGGSEALGAAGNPAYSVAVSDQFAAAAREKAAKDKEAKRLVPSPAAEGTSTKPDSNTEKQAVQELNLRDPLAEEDWGYRVADDDTLSGSRDRRSADIERVRSQLMKRASTKGGGGRRKPGETIPLSPVGDGPSLGLTQTTSRSRPYDEEAETGVSDSYSTTYYGGQSNNYSNYGQSLSPTMSPPPQSVVPPHPLQSAPAGQRPRGRSVSSTQQQNEVAQGGQKKQ</sequence>
<dbReference type="InterPro" id="IPR002048">
    <property type="entry name" value="EF_hand_dom"/>
</dbReference>
<organism evidence="5 6">
    <name type="scientific">Colletotrichum zoysiae</name>
    <dbReference type="NCBI Taxonomy" id="1216348"/>
    <lineage>
        <taxon>Eukaryota</taxon>
        <taxon>Fungi</taxon>
        <taxon>Dikarya</taxon>
        <taxon>Ascomycota</taxon>
        <taxon>Pezizomycotina</taxon>
        <taxon>Sordariomycetes</taxon>
        <taxon>Hypocreomycetidae</taxon>
        <taxon>Glomerellales</taxon>
        <taxon>Glomerellaceae</taxon>
        <taxon>Colletotrichum</taxon>
        <taxon>Colletotrichum graminicola species complex</taxon>
    </lineage>
</organism>
<comment type="caution">
    <text evidence="5">The sequence shown here is derived from an EMBL/GenBank/DDBJ whole genome shotgun (WGS) entry which is preliminary data.</text>
</comment>
<feature type="region of interest" description="Disordered" evidence="2">
    <location>
        <begin position="708"/>
        <end position="747"/>
    </location>
</feature>
<dbReference type="GO" id="GO:0005509">
    <property type="term" value="F:calcium ion binding"/>
    <property type="evidence" value="ECO:0007669"/>
    <property type="project" value="InterPro"/>
</dbReference>
<feature type="compositionally biased region" description="Polar residues" evidence="2">
    <location>
        <begin position="726"/>
        <end position="738"/>
    </location>
</feature>
<dbReference type="PROSITE" id="PS00018">
    <property type="entry name" value="EF_HAND_1"/>
    <property type="match status" value="1"/>
</dbReference>
<feature type="transmembrane region" description="Helical" evidence="3">
    <location>
        <begin position="194"/>
        <end position="215"/>
    </location>
</feature>
<dbReference type="Pfam" id="PF25886">
    <property type="entry name" value="Msy1"/>
    <property type="match status" value="1"/>
</dbReference>
<proteinExistence type="predicted"/>
<keyword evidence="3" id="KW-0472">Membrane</keyword>
<feature type="transmembrane region" description="Helical" evidence="3">
    <location>
        <begin position="466"/>
        <end position="485"/>
    </location>
</feature>
<evidence type="ECO:0000256" key="2">
    <source>
        <dbReference type="SAM" id="MobiDB-lite"/>
    </source>
</evidence>
<reference evidence="5" key="1">
    <citation type="submission" date="2021-06" db="EMBL/GenBank/DDBJ databases">
        <title>Comparative genomics, transcriptomics and evolutionary studies reveal genomic signatures of adaptation to plant cell wall in hemibiotrophic fungi.</title>
        <authorList>
            <consortium name="DOE Joint Genome Institute"/>
            <person name="Baroncelli R."/>
            <person name="Diaz J.F."/>
            <person name="Benocci T."/>
            <person name="Peng M."/>
            <person name="Battaglia E."/>
            <person name="Haridas S."/>
            <person name="Andreopoulos W."/>
            <person name="Labutti K."/>
            <person name="Pangilinan J."/>
            <person name="Floch G.L."/>
            <person name="Makela M.R."/>
            <person name="Henrissat B."/>
            <person name="Grigoriev I.V."/>
            <person name="Crouch J.A."/>
            <person name="De Vries R.P."/>
            <person name="Sukno S.A."/>
            <person name="Thon M.R."/>
        </authorList>
    </citation>
    <scope>NUCLEOTIDE SEQUENCE</scope>
    <source>
        <strain evidence="5">MAFF235873</strain>
    </source>
</reference>
<evidence type="ECO:0000313" key="5">
    <source>
        <dbReference type="EMBL" id="KAK2032235.1"/>
    </source>
</evidence>
<gene>
    <name evidence="5" type="ORF">LX32DRAFT_636388</name>
</gene>
<keyword evidence="6" id="KW-1185">Reference proteome</keyword>
<dbReference type="InterPro" id="IPR011992">
    <property type="entry name" value="EF-hand-dom_pair"/>
</dbReference>
<keyword evidence="3" id="KW-0812">Transmembrane</keyword>
<accession>A0AAD9M7P6</accession>
<dbReference type="SUPFAM" id="SSF47473">
    <property type="entry name" value="EF-hand"/>
    <property type="match status" value="1"/>
</dbReference>
<feature type="domain" description="EF-hand" evidence="4">
    <location>
        <begin position="410"/>
        <end position="445"/>
    </location>
</feature>
<feature type="compositionally biased region" description="Low complexity" evidence="2">
    <location>
        <begin position="840"/>
        <end position="858"/>
    </location>
</feature>
<dbReference type="Pfam" id="PF00924">
    <property type="entry name" value="MS_channel_2nd"/>
    <property type="match status" value="1"/>
</dbReference>
<feature type="transmembrane region" description="Helical" evidence="3">
    <location>
        <begin position="112"/>
        <end position="132"/>
    </location>
</feature>
<feature type="region of interest" description="Disordered" evidence="2">
    <location>
        <begin position="760"/>
        <end position="903"/>
    </location>
</feature>
<feature type="compositionally biased region" description="Basic and acidic residues" evidence="2">
    <location>
        <begin position="708"/>
        <end position="717"/>
    </location>
</feature>
<dbReference type="EMBL" id="MU842832">
    <property type="protein sequence ID" value="KAK2032235.1"/>
    <property type="molecule type" value="Genomic_DNA"/>
</dbReference>
<dbReference type="GO" id="GO:0016020">
    <property type="term" value="C:membrane"/>
    <property type="evidence" value="ECO:0007669"/>
    <property type="project" value="InterPro"/>
</dbReference>
<evidence type="ECO:0000256" key="1">
    <source>
        <dbReference type="ARBA" id="ARBA00022837"/>
    </source>
</evidence>
<dbReference type="PANTHER" id="PTHR31323">
    <property type="entry name" value="MECHANOSENSITIVE ION CHANNEL PROTEIN MSY2"/>
    <property type="match status" value="1"/>
</dbReference>
<dbReference type="PROSITE" id="PS50222">
    <property type="entry name" value="EF_HAND_2"/>
    <property type="match status" value="1"/>
</dbReference>
<feature type="compositionally biased region" description="Pro residues" evidence="2">
    <location>
        <begin position="859"/>
        <end position="871"/>
    </location>
</feature>
<dbReference type="GO" id="GO:0006874">
    <property type="term" value="P:intracellular calcium ion homeostasis"/>
    <property type="evidence" value="ECO:0007669"/>
    <property type="project" value="TreeGrafter"/>
</dbReference>
<evidence type="ECO:0000259" key="4">
    <source>
        <dbReference type="PROSITE" id="PS50222"/>
    </source>
</evidence>